<keyword evidence="1" id="KW-0472">Membrane</keyword>
<dbReference type="EMBL" id="NEFY01000019">
    <property type="protein sequence ID" value="OZC34946.1"/>
    <property type="molecule type" value="Genomic_DNA"/>
</dbReference>
<dbReference type="NCBIfam" id="TIGR02762">
    <property type="entry name" value="TraL_TIGR"/>
    <property type="match status" value="1"/>
</dbReference>
<keyword evidence="3" id="KW-1185">Reference proteome</keyword>
<sequence length="98" mass="11376">MDMDEEDYWIPRNLDAPPLMFMWEADSAILVIFWLIVGGVLNMFLMGVVLAIVFGRGYAYLKEEGGRGLLMKILYWYTPSDIWLSKRIPSHIREYIGG</sequence>
<dbReference type="Proteomes" id="UP000216984">
    <property type="component" value="Unassembled WGS sequence"/>
</dbReference>
<dbReference type="Pfam" id="PF07178">
    <property type="entry name" value="TraL"/>
    <property type="match status" value="1"/>
</dbReference>
<keyword evidence="1" id="KW-1133">Transmembrane helix</keyword>
<keyword evidence="1" id="KW-0812">Transmembrane</keyword>
<reference evidence="2 3" key="1">
    <citation type="submission" date="2017-06" db="EMBL/GenBank/DDBJ databases">
        <title>Draft genome sequence of the halophilic bacterium Marinobacter vinifirmus FB1.</title>
        <authorList>
            <person name="Stepanov V.G."/>
            <person name="Roberts D.J."/>
            <person name="Fox G.E."/>
        </authorList>
    </citation>
    <scope>NUCLEOTIDE SEQUENCE [LARGE SCALE GENOMIC DNA]</scope>
    <source>
        <strain evidence="2 3">FB1</strain>
    </source>
</reference>
<accession>A0A7Z1IL09</accession>
<dbReference type="InterPro" id="IPR009838">
    <property type="entry name" value="T4SS_TraL"/>
</dbReference>
<dbReference type="AlphaFoldDB" id="A0A7Z1IL09"/>
<evidence type="ECO:0000313" key="3">
    <source>
        <dbReference type="Proteomes" id="UP000216984"/>
    </source>
</evidence>
<dbReference type="GO" id="GO:0019867">
    <property type="term" value="C:outer membrane"/>
    <property type="evidence" value="ECO:0007669"/>
    <property type="project" value="InterPro"/>
</dbReference>
<gene>
    <name evidence="2" type="ORF">B9Q17_00145</name>
</gene>
<comment type="caution">
    <text evidence="2">The sequence shown here is derived from an EMBL/GenBank/DDBJ whole genome shotgun (WGS) entry which is preliminary data.</text>
</comment>
<evidence type="ECO:0000313" key="2">
    <source>
        <dbReference type="EMBL" id="OZC34946.1"/>
    </source>
</evidence>
<protein>
    <submittedName>
        <fullName evidence="2">Type IV conjugative transfer system protein TraL</fullName>
    </submittedName>
</protein>
<organism evidence="2 3">
    <name type="scientific">Marinobacter vinifirmus</name>
    <dbReference type="NCBI Taxonomy" id="355591"/>
    <lineage>
        <taxon>Bacteria</taxon>
        <taxon>Pseudomonadati</taxon>
        <taxon>Pseudomonadota</taxon>
        <taxon>Gammaproteobacteria</taxon>
        <taxon>Pseudomonadales</taxon>
        <taxon>Marinobacteraceae</taxon>
        <taxon>Marinobacter</taxon>
    </lineage>
</organism>
<feature type="transmembrane region" description="Helical" evidence="1">
    <location>
        <begin position="28"/>
        <end position="54"/>
    </location>
</feature>
<name>A0A7Z1IL09_9GAMM</name>
<evidence type="ECO:0000256" key="1">
    <source>
        <dbReference type="SAM" id="Phobius"/>
    </source>
</evidence>
<proteinExistence type="predicted"/>